<gene>
    <name evidence="2" type="ORF">OV079_30750</name>
</gene>
<feature type="region of interest" description="Disordered" evidence="1">
    <location>
        <begin position="1"/>
        <end position="22"/>
    </location>
</feature>
<reference evidence="2" key="1">
    <citation type="submission" date="2022-11" db="EMBL/GenBank/DDBJ databases">
        <title>Minimal conservation of predation-associated metabolite biosynthetic gene clusters underscores biosynthetic potential of Myxococcota including descriptions for ten novel species: Archangium lansinium sp. nov., Myxococcus landrumus sp. nov., Nannocystis bai.</title>
        <authorList>
            <person name="Ahearne A."/>
            <person name="Stevens C."/>
            <person name="Phillips K."/>
        </authorList>
    </citation>
    <scope>NUCLEOTIDE SEQUENCE</scope>
    <source>
        <strain evidence="2">Na p29</strain>
    </source>
</reference>
<proteinExistence type="predicted"/>
<organism evidence="2 3">
    <name type="scientific">Nannocystis pusilla</name>
    <dbReference type="NCBI Taxonomy" id="889268"/>
    <lineage>
        <taxon>Bacteria</taxon>
        <taxon>Pseudomonadati</taxon>
        <taxon>Myxococcota</taxon>
        <taxon>Polyangia</taxon>
        <taxon>Nannocystales</taxon>
        <taxon>Nannocystaceae</taxon>
        <taxon>Nannocystis</taxon>
    </lineage>
</organism>
<keyword evidence="3" id="KW-1185">Reference proteome</keyword>
<dbReference type="Proteomes" id="UP001150924">
    <property type="component" value="Unassembled WGS sequence"/>
</dbReference>
<evidence type="ECO:0000313" key="2">
    <source>
        <dbReference type="EMBL" id="MCY1009864.1"/>
    </source>
</evidence>
<comment type="caution">
    <text evidence="2">The sequence shown here is derived from an EMBL/GenBank/DDBJ whole genome shotgun (WGS) entry which is preliminary data.</text>
</comment>
<accession>A0A9X3EUW4</accession>
<dbReference type="InterPro" id="IPR025566">
    <property type="entry name" value="DUF4331"/>
</dbReference>
<dbReference type="AlphaFoldDB" id="A0A9X3EUW4"/>
<dbReference type="EMBL" id="JAPNKE010000002">
    <property type="protein sequence ID" value="MCY1009864.1"/>
    <property type="molecule type" value="Genomic_DNA"/>
</dbReference>
<dbReference type="Pfam" id="PF14224">
    <property type="entry name" value="DUF4331"/>
    <property type="match status" value="2"/>
</dbReference>
<feature type="compositionally biased region" description="Polar residues" evidence="1">
    <location>
        <begin position="12"/>
        <end position="22"/>
    </location>
</feature>
<sequence>MSGGASSPERISCSSCRPQIQSTRGGVGCFRLDDGRGSGGLDRTRRLDVQELESENWAGDRGGCRDLRGNWWTSNVRASDHDESPLVKMDAAQDITDVYVFNSGDNKTTIIVCWAGFNDSRPQPDDSALYDGNALYAIKVDNDGDNTADLTFYWRYGTNAKDEIGVQWTGIPGTDQPAVGAVETVFDAGQFARVWTGHADDPFFFDAQGYLEGLDTETVSFMNNRDFLAGFNVTAAAIEIDTDVLTGGNPIQVWATSARKE</sequence>
<evidence type="ECO:0000313" key="3">
    <source>
        <dbReference type="Proteomes" id="UP001150924"/>
    </source>
</evidence>
<protein>
    <submittedName>
        <fullName evidence="2">DUF4331 family protein</fullName>
    </submittedName>
</protein>
<name>A0A9X3EUW4_9BACT</name>
<evidence type="ECO:0000256" key="1">
    <source>
        <dbReference type="SAM" id="MobiDB-lite"/>
    </source>
</evidence>
<dbReference type="RefSeq" id="WP_267778685.1">
    <property type="nucleotide sequence ID" value="NZ_JAPNKE010000002.1"/>
</dbReference>